<protein>
    <submittedName>
        <fullName evidence="1">Uncharacterized protein</fullName>
    </submittedName>
</protein>
<reference evidence="2" key="1">
    <citation type="journal article" date="2019" name="Int. J. Syst. Evol. Microbiol.">
        <title>The Global Catalogue of Microorganisms (GCM) 10K type strain sequencing project: providing services to taxonomists for standard genome sequencing and annotation.</title>
        <authorList>
            <consortium name="The Broad Institute Genomics Platform"/>
            <consortium name="The Broad Institute Genome Sequencing Center for Infectious Disease"/>
            <person name="Wu L."/>
            <person name="Ma J."/>
        </authorList>
    </citation>
    <scope>NUCLEOTIDE SEQUENCE [LARGE SCALE GENOMIC DNA]</scope>
    <source>
        <strain evidence="2">CECT 7806</strain>
    </source>
</reference>
<dbReference type="Proteomes" id="UP001244297">
    <property type="component" value="Unassembled WGS sequence"/>
</dbReference>
<evidence type="ECO:0000313" key="2">
    <source>
        <dbReference type="Proteomes" id="UP001244297"/>
    </source>
</evidence>
<dbReference type="RefSeq" id="WP_238290859.1">
    <property type="nucleotide sequence ID" value="NZ_BPQS01000029.1"/>
</dbReference>
<proteinExistence type="predicted"/>
<organism evidence="1 2">
    <name type="scientific">Methylobacterium longum</name>
    <dbReference type="NCBI Taxonomy" id="767694"/>
    <lineage>
        <taxon>Bacteria</taxon>
        <taxon>Pseudomonadati</taxon>
        <taxon>Pseudomonadota</taxon>
        <taxon>Alphaproteobacteria</taxon>
        <taxon>Hyphomicrobiales</taxon>
        <taxon>Methylobacteriaceae</taxon>
        <taxon>Methylobacterium</taxon>
    </lineage>
</organism>
<dbReference type="EMBL" id="JAUFPT010000009">
    <property type="protein sequence ID" value="MDN3569873.1"/>
    <property type="molecule type" value="Genomic_DNA"/>
</dbReference>
<name>A0ABT8AJ39_9HYPH</name>
<comment type="caution">
    <text evidence="1">The sequence shown here is derived from an EMBL/GenBank/DDBJ whole genome shotgun (WGS) entry which is preliminary data.</text>
</comment>
<evidence type="ECO:0000313" key="1">
    <source>
        <dbReference type="EMBL" id="MDN3569873.1"/>
    </source>
</evidence>
<gene>
    <name evidence="1" type="ORF">QWZ18_04430</name>
</gene>
<keyword evidence="2" id="KW-1185">Reference proteome</keyword>
<accession>A0ABT8AJ39</accession>
<sequence>MSAATEAGLTVAELEALLRGRPPTEVVPPWPGEDPDTYADRATGAFMTLYLSADVADDSPPG</sequence>